<feature type="region of interest" description="Disordered" evidence="2">
    <location>
        <begin position="458"/>
        <end position="480"/>
    </location>
</feature>
<sequence length="586" mass="65139">GTIYVKECSAYLDKLRTIIENMLASSSTLLSMSMSAAPHKLPTTLAPGQIDPAATCPACSLDLSHQVSTLVQRYERLQDMVSNLAATRPSKKAKLQSQDEELLGRVQSAILQVQGDCEKLSITTSSLIEDHRRKQKDIEVLYQGLEKLEKEKANREHLEMEINVKADKSALAAKVSRVQFDATTEQLNRMMRELVAKMSGQEQDWQEMLDKLLAEMDGKLDRLELDPVKQSLEDRWKSLRLQLKERSPLYQADEAAAMRRQLLAHFHCLSCDRPLETPVTGEVIPLTPVGPGLPGHRSTRPYTVFELEQVRQQSRNLKLGSAAFPRGNPGQTERSVGRLRSMHSKMLMDIEKVQIHFGGSVTASSQMTRELLLPQRLGCSCCRRLPDAADHTYPRAPRRCGGSHTLTCPSRRSRLQHLAQGLYPTEEIQIARKHDEVDILGLDGHIYKGRMDTRLPDILNKDSECPGGPEAPQPPCLGPTGSVQLLKALLVQSQPHVHRQRSLSDSTQLPSRPQSAQMSAPSFLAGPSLQRKDRPVSTEGRLSQPNTAHLPSEMADLPAGLEMHMDVPPGEGLEEPTRGPRSTTSH</sequence>
<evidence type="ECO:0000259" key="3">
    <source>
        <dbReference type="Pfam" id="PF16043"/>
    </source>
</evidence>
<feature type="compositionally biased region" description="Polar residues" evidence="2">
    <location>
        <begin position="540"/>
        <end position="549"/>
    </location>
</feature>
<proteinExistence type="predicted"/>
<evidence type="ECO:0000313" key="4">
    <source>
        <dbReference type="Ensembl" id="ENSBMSP00010025232.1"/>
    </source>
</evidence>
<name>A0A8C0DUN8_BALMU</name>
<protein>
    <recommendedName>
        <fullName evidence="3">DUF4795 domain-containing protein</fullName>
    </recommendedName>
</protein>
<reference evidence="4" key="1">
    <citation type="submission" date="2023-09" db="UniProtKB">
        <authorList>
            <consortium name="Ensembl"/>
        </authorList>
    </citation>
    <scope>IDENTIFICATION</scope>
</reference>
<keyword evidence="1" id="KW-0175">Coiled coil</keyword>
<dbReference type="GO" id="GO:0030317">
    <property type="term" value="P:flagellated sperm motility"/>
    <property type="evidence" value="ECO:0007669"/>
    <property type="project" value="TreeGrafter"/>
</dbReference>
<dbReference type="PANTHER" id="PTHR46766">
    <property type="entry name" value="GLUTAMINE-RICH PROTEIN 2"/>
    <property type="match status" value="1"/>
</dbReference>
<dbReference type="Ensembl" id="ENSBMST00010027782.1">
    <property type="protein sequence ID" value="ENSBMSP00010025232.1"/>
    <property type="gene ID" value="ENSBMSG00010018279.1"/>
</dbReference>
<dbReference type="PANTHER" id="PTHR46766:SF1">
    <property type="entry name" value="GLUTAMINE-RICH PROTEIN 2"/>
    <property type="match status" value="1"/>
</dbReference>
<feature type="coiled-coil region" evidence="1">
    <location>
        <begin position="131"/>
        <end position="168"/>
    </location>
</feature>
<feature type="region of interest" description="Disordered" evidence="2">
    <location>
        <begin position="493"/>
        <end position="586"/>
    </location>
</feature>
<accession>A0A8C0DUN8</accession>
<organism evidence="4">
    <name type="scientific">Balaenoptera musculus</name>
    <name type="common">Blue whale</name>
    <dbReference type="NCBI Taxonomy" id="9771"/>
    <lineage>
        <taxon>Eukaryota</taxon>
        <taxon>Metazoa</taxon>
        <taxon>Chordata</taxon>
        <taxon>Craniata</taxon>
        <taxon>Vertebrata</taxon>
        <taxon>Euteleostomi</taxon>
        <taxon>Mammalia</taxon>
        <taxon>Eutheria</taxon>
        <taxon>Laurasiatheria</taxon>
        <taxon>Artiodactyla</taxon>
        <taxon>Whippomorpha</taxon>
        <taxon>Cetacea</taxon>
        <taxon>Mysticeti</taxon>
        <taxon>Balaenopteridae</taxon>
        <taxon>Balaenoptera</taxon>
    </lineage>
</organism>
<evidence type="ECO:0000256" key="1">
    <source>
        <dbReference type="SAM" id="Coils"/>
    </source>
</evidence>
<dbReference type="InterPro" id="IPR032013">
    <property type="entry name" value="DUF4795"/>
</dbReference>
<dbReference type="OMA" id="NREHLQM"/>
<feature type="domain" description="DUF4795" evidence="3">
    <location>
        <begin position="96"/>
        <end position="302"/>
    </location>
</feature>
<dbReference type="GO" id="GO:0030031">
    <property type="term" value="P:cell projection assembly"/>
    <property type="evidence" value="ECO:0007669"/>
    <property type="project" value="TreeGrafter"/>
</dbReference>
<dbReference type="GeneTree" id="ENSGT00940000161294"/>
<dbReference type="AlphaFoldDB" id="A0A8C0DUN8"/>
<feature type="compositionally biased region" description="Polar residues" evidence="2">
    <location>
        <begin position="503"/>
        <end position="520"/>
    </location>
</feature>
<dbReference type="Pfam" id="PF16043">
    <property type="entry name" value="DUF4795"/>
    <property type="match status" value="1"/>
</dbReference>
<evidence type="ECO:0000256" key="2">
    <source>
        <dbReference type="SAM" id="MobiDB-lite"/>
    </source>
</evidence>
<dbReference type="GO" id="GO:0036126">
    <property type="term" value="C:sperm flagellum"/>
    <property type="evidence" value="ECO:0007669"/>
    <property type="project" value="TreeGrafter"/>
</dbReference>